<dbReference type="STRING" id="1324352.OK18_19200"/>
<dbReference type="PATRIC" id="fig|1324352.5.peg.4032"/>
<evidence type="ECO:0000313" key="2">
    <source>
        <dbReference type="Proteomes" id="UP000035213"/>
    </source>
</evidence>
<dbReference type="KEGG" id="cgn:OK18_19200"/>
<dbReference type="AlphaFoldDB" id="A0A0G3M6C4"/>
<evidence type="ECO:0000313" key="1">
    <source>
        <dbReference type="EMBL" id="AKK74459.1"/>
    </source>
</evidence>
<name>A0A0G3M6C4_CHRGL</name>
<gene>
    <name evidence="1" type="ORF">OK18_19200</name>
</gene>
<dbReference type="Proteomes" id="UP000035213">
    <property type="component" value="Chromosome"/>
</dbReference>
<protein>
    <submittedName>
        <fullName evidence="1">Uncharacterized protein</fullName>
    </submittedName>
</protein>
<sequence length="105" mass="12071">MKIELKINRDQLNAINTIMAPLDVINFQSLPRSGKSNLAACVELRHKFLQKSIKQQHNHKPFKISIPYYLAEHLLHYLSNFKGNLSPFDANAGLIIINQLHQKLL</sequence>
<dbReference type="RefSeq" id="WP_053329055.1">
    <property type="nucleotide sequence ID" value="NZ_CP009928.1"/>
</dbReference>
<reference evidence="1 2" key="1">
    <citation type="submission" date="2014-11" db="EMBL/GenBank/DDBJ databases">
        <authorList>
            <person name="Park G.-S."/>
            <person name="Hong S.-J."/>
            <person name="Jung B.K."/>
            <person name="Khan A.R."/>
            <person name="Kwak Y."/>
            <person name="Shin J.-H."/>
        </authorList>
    </citation>
    <scope>NUCLEOTIDE SEQUENCE [LARGE SCALE GENOMIC DNA]</scope>
    <source>
        <strain evidence="1 2">DSM 27622</strain>
    </source>
</reference>
<organism evidence="1 2">
    <name type="scientific">Chryseobacterium gallinarum</name>
    <dbReference type="NCBI Taxonomy" id="1324352"/>
    <lineage>
        <taxon>Bacteria</taxon>
        <taxon>Pseudomonadati</taxon>
        <taxon>Bacteroidota</taxon>
        <taxon>Flavobacteriia</taxon>
        <taxon>Flavobacteriales</taxon>
        <taxon>Weeksellaceae</taxon>
        <taxon>Chryseobacterium group</taxon>
        <taxon>Chryseobacterium</taxon>
    </lineage>
</organism>
<accession>A0A0G3M6C4</accession>
<proteinExistence type="predicted"/>
<dbReference type="EMBL" id="CP009928">
    <property type="protein sequence ID" value="AKK74459.1"/>
    <property type="molecule type" value="Genomic_DNA"/>
</dbReference>